<gene>
    <name evidence="1" type="ORF">HID58_048517</name>
</gene>
<evidence type="ECO:0000313" key="1">
    <source>
        <dbReference type="EMBL" id="KAH0898949.1"/>
    </source>
</evidence>
<comment type="caution">
    <text evidence="1">The sequence shown here is derived from an EMBL/GenBank/DDBJ whole genome shotgun (WGS) entry which is preliminary data.</text>
</comment>
<name>A0ABQ8B2C4_BRANA</name>
<dbReference type="PANTHER" id="PTHR46220:SF5">
    <property type="entry name" value="ADP-RIBOSYLATION FACTOR GTPASE-ACTIVATING PROTEIN AGD13-RELATED"/>
    <property type="match status" value="1"/>
</dbReference>
<accession>A0ABQ8B2C4</accession>
<feature type="non-terminal residue" evidence="1">
    <location>
        <position position="1"/>
    </location>
</feature>
<dbReference type="EMBL" id="JAGKQM010000012">
    <property type="protein sequence ID" value="KAH0898949.1"/>
    <property type="molecule type" value="Genomic_DNA"/>
</dbReference>
<evidence type="ECO:0000313" key="2">
    <source>
        <dbReference type="Proteomes" id="UP000824890"/>
    </source>
</evidence>
<dbReference type="PANTHER" id="PTHR46220">
    <property type="entry name" value="ADP-RIBOSYLATION FACTOR GTPASE-ACTIVATING PROTEIN AGD12"/>
    <property type="match status" value="1"/>
</dbReference>
<proteinExistence type="predicted"/>
<sequence length="217" mass="24624">VQPVLNLPHSRANLNLRFLWCCFIFFLTIRETISYRFILLNPPPTIYLESDLHARPWNCDYKKTGRVRHNRRRKAVATEERRIKAMRDQPCPATLIPVFIVFPPTSDWVLCFTLISLGFEEGMVEFIGLLKMAVKEVVNSNLNPVCNQELMMSVPKSYGPMFGDIQIGKWLKLHDNPPIDDNIINIVDGKVKHAGGLDQASGCKVCRIRAGNGMAAT</sequence>
<organism evidence="1 2">
    <name type="scientific">Brassica napus</name>
    <name type="common">Rape</name>
    <dbReference type="NCBI Taxonomy" id="3708"/>
    <lineage>
        <taxon>Eukaryota</taxon>
        <taxon>Viridiplantae</taxon>
        <taxon>Streptophyta</taxon>
        <taxon>Embryophyta</taxon>
        <taxon>Tracheophyta</taxon>
        <taxon>Spermatophyta</taxon>
        <taxon>Magnoliopsida</taxon>
        <taxon>eudicotyledons</taxon>
        <taxon>Gunneridae</taxon>
        <taxon>Pentapetalae</taxon>
        <taxon>rosids</taxon>
        <taxon>malvids</taxon>
        <taxon>Brassicales</taxon>
        <taxon>Brassicaceae</taxon>
        <taxon>Brassiceae</taxon>
        <taxon>Brassica</taxon>
    </lineage>
</organism>
<reference evidence="1 2" key="1">
    <citation type="submission" date="2021-05" db="EMBL/GenBank/DDBJ databases">
        <title>Genome Assembly of Synthetic Allotetraploid Brassica napus Reveals Homoeologous Exchanges between Subgenomes.</title>
        <authorList>
            <person name="Davis J.T."/>
        </authorList>
    </citation>
    <scope>NUCLEOTIDE SEQUENCE [LARGE SCALE GENOMIC DNA]</scope>
    <source>
        <strain evidence="2">cv. Da-Ae</strain>
        <tissue evidence="1">Seedling</tissue>
    </source>
</reference>
<dbReference type="InterPro" id="IPR044518">
    <property type="entry name" value="ARF_GAP_AGD11/12/13"/>
</dbReference>
<dbReference type="Proteomes" id="UP000824890">
    <property type="component" value="Unassembled WGS sequence"/>
</dbReference>
<protein>
    <submittedName>
        <fullName evidence="1">Uncharacterized protein</fullName>
    </submittedName>
</protein>
<keyword evidence="2" id="KW-1185">Reference proteome</keyword>